<dbReference type="Proteomes" id="UP001194746">
    <property type="component" value="Unassembled WGS sequence"/>
</dbReference>
<gene>
    <name evidence="2" type="ORF">FE257_007787</name>
</gene>
<keyword evidence="3" id="KW-1185">Reference proteome</keyword>
<evidence type="ECO:0000313" key="3">
    <source>
        <dbReference type="Proteomes" id="UP001194746"/>
    </source>
</evidence>
<feature type="chain" id="PRO_5042147881" evidence="1">
    <location>
        <begin position="17"/>
        <end position="487"/>
    </location>
</feature>
<feature type="signal peptide" evidence="1">
    <location>
        <begin position="1"/>
        <end position="16"/>
    </location>
</feature>
<comment type="caution">
    <text evidence="2">The sequence shown here is derived from an EMBL/GenBank/DDBJ whole genome shotgun (WGS) entry which is preliminary data.</text>
</comment>
<evidence type="ECO:0000256" key="1">
    <source>
        <dbReference type="SAM" id="SignalP"/>
    </source>
</evidence>
<reference evidence="2" key="1">
    <citation type="journal article" date="2019" name="Beilstein J. Org. Chem.">
        <title>Nanangenines: drimane sesquiterpenoids as the dominant metabolite cohort of a novel Australian fungus, Aspergillus nanangensis.</title>
        <authorList>
            <person name="Lacey H.J."/>
            <person name="Gilchrist C.L.M."/>
            <person name="Crombie A."/>
            <person name="Kalaitzis J.A."/>
            <person name="Vuong D."/>
            <person name="Rutledge P.J."/>
            <person name="Turner P."/>
            <person name="Pitt J.I."/>
            <person name="Lacey E."/>
            <person name="Chooi Y.H."/>
            <person name="Piggott A.M."/>
        </authorList>
    </citation>
    <scope>NUCLEOTIDE SEQUENCE</scope>
    <source>
        <strain evidence="2">MST-FP2251</strain>
    </source>
</reference>
<accession>A0AAD4GXX2</accession>
<sequence length="487" mass="53122">MKFIVTLLSLLAFIFALGVEGAALASPNDPEHVSLVTNITAASSVEAISEDSTRRKKPRCYHGEQYELASALFIGSTLGNILYNHATVNARRDSDAANLCDVPDMGDANMQELSTQRNVSGYLDWFMADHLRNSPDSSDIYNWQWRLIDYDQRCETSSNSTSVANYWAQFVTTNYMSLLKTFDESFGDFPSTSSVGEDLGMPNTTEFTYGMFRMAMGRAMSRTAWVAGSAGKGNMQTTFAAVFGSLFSLFESVQTPPYNNGSMYMSQGVSYMSLNVPASIESWREDFANTPSLSILGLTDGNYTSPIANFFDGRFMYVAQGSQIKALGNSLGESFSQGLVSLALGATDYHVFRDSTSAEECTETASGTSINGTCYRLAKGEGSDKIEEDMLKTVTDRYKVNLTEVYQSSVDCVNSTAMKNDTLSRNETVANLFTDPVLLPPCYYNLPVCDSNGCNGGVAEVNASVRNIPGLGVLTLFLAIMVYSLLS</sequence>
<evidence type="ECO:0000313" key="2">
    <source>
        <dbReference type="EMBL" id="KAF9894284.1"/>
    </source>
</evidence>
<organism evidence="2 3">
    <name type="scientific">Aspergillus nanangensis</name>
    <dbReference type="NCBI Taxonomy" id="2582783"/>
    <lineage>
        <taxon>Eukaryota</taxon>
        <taxon>Fungi</taxon>
        <taxon>Dikarya</taxon>
        <taxon>Ascomycota</taxon>
        <taxon>Pezizomycotina</taxon>
        <taxon>Eurotiomycetes</taxon>
        <taxon>Eurotiomycetidae</taxon>
        <taxon>Eurotiales</taxon>
        <taxon>Aspergillaceae</taxon>
        <taxon>Aspergillus</taxon>
        <taxon>Aspergillus subgen. Circumdati</taxon>
    </lineage>
</organism>
<name>A0AAD4GXX2_ASPNN</name>
<dbReference type="EMBL" id="VCAU01000004">
    <property type="protein sequence ID" value="KAF9894284.1"/>
    <property type="molecule type" value="Genomic_DNA"/>
</dbReference>
<dbReference type="AlphaFoldDB" id="A0AAD4GXX2"/>
<keyword evidence="1" id="KW-0732">Signal</keyword>
<protein>
    <submittedName>
        <fullName evidence="2">Uncharacterized protein</fullName>
    </submittedName>
</protein>
<proteinExistence type="predicted"/>
<reference evidence="2" key="2">
    <citation type="submission" date="2020-02" db="EMBL/GenBank/DDBJ databases">
        <authorList>
            <person name="Gilchrist C.L.M."/>
            <person name="Chooi Y.-H."/>
        </authorList>
    </citation>
    <scope>NUCLEOTIDE SEQUENCE</scope>
    <source>
        <strain evidence="2">MST-FP2251</strain>
    </source>
</reference>